<organism evidence="1">
    <name type="scientific">Tanacetum cinerariifolium</name>
    <name type="common">Dalmatian daisy</name>
    <name type="synonym">Chrysanthemum cinerariifolium</name>
    <dbReference type="NCBI Taxonomy" id="118510"/>
    <lineage>
        <taxon>Eukaryota</taxon>
        <taxon>Viridiplantae</taxon>
        <taxon>Streptophyta</taxon>
        <taxon>Embryophyta</taxon>
        <taxon>Tracheophyta</taxon>
        <taxon>Spermatophyta</taxon>
        <taxon>Magnoliopsida</taxon>
        <taxon>eudicotyledons</taxon>
        <taxon>Gunneridae</taxon>
        <taxon>Pentapetalae</taxon>
        <taxon>asterids</taxon>
        <taxon>campanulids</taxon>
        <taxon>Asterales</taxon>
        <taxon>Asteraceae</taxon>
        <taxon>Asteroideae</taxon>
        <taxon>Anthemideae</taxon>
        <taxon>Anthemidinae</taxon>
        <taxon>Tanacetum</taxon>
    </lineage>
</organism>
<dbReference type="EMBL" id="BKCJ010001102">
    <property type="protein sequence ID" value="GEU38852.1"/>
    <property type="molecule type" value="Genomic_DNA"/>
</dbReference>
<dbReference type="PANTHER" id="PTHR48462">
    <property type="entry name" value="PROTEIN, PUTATIVE-RELATED"/>
    <property type="match status" value="1"/>
</dbReference>
<accession>A0A6L2JQE3</accession>
<reference evidence="1" key="1">
    <citation type="journal article" date="2019" name="Sci. Rep.">
        <title>Draft genome of Tanacetum cinerariifolium, the natural source of mosquito coil.</title>
        <authorList>
            <person name="Yamashiro T."/>
            <person name="Shiraishi A."/>
            <person name="Satake H."/>
            <person name="Nakayama K."/>
        </authorList>
    </citation>
    <scope>NUCLEOTIDE SEQUENCE</scope>
</reference>
<sequence>MDGSVIFNLVHKIIKLKQGELYVPKYYHTLISLWREFDIRTLLPSCTSAAHERVLKHNQLVTLMQFLIRLNDMYQPVRRNSLDRDPLHDVKDAFAIVSREESHRGLAPGKQSLYFLSQSRAQLASLYEGYVWGPCVSCAGISIGKEVNIRLGGGCDKALRPANMLLYSWDGGFDVCIDLTGSSPLTQIGMADFVPGQAMIDAAQRKRGKYMAKCAIIGYGFLPFSFSSLGKLEAGTVTLLKRIHKFPMTQDIGARAAIHILIGLVSLLPKE</sequence>
<name>A0A6L2JQE3_TANCI</name>
<gene>
    <name evidence="1" type="ORF">Tci_010830</name>
</gene>
<dbReference type="PANTHER" id="PTHR48462:SF1">
    <property type="entry name" value="PROTEIN, PUTATIVE-RELATED"/>
    <property type="match status" value="1"/>
</dbReference>
<evidence type="ECO:0000313" key="1">
    <source>
        <dbReference type="EMBL" id="GEU38852.1"/>
    </source>
</evidence>
<dbReference type="AlphaFoldDB" id="A0A6L2JQE3"/>
<comment type="caution">
    <text evidence="1">The sequence shown here is derived from an EMBL/GenBank/DDBJ whole genome shotgun (WGS) entry which is preliminary data.</text>
</comment>
<protein>
    <submittedName>
        <fullName evidence="1">Ribonuclease H-like domain-containing protein</fullName>
    </submittedName>
</protein>
<proteinExistence type="predicted"/>